<dbReference type="AlphaFoldDB" id="A0ABD3BX55"/>
<comment type="caution">
    <text evidence="1">The sequence shown here is derived from an EMBL/GenBank/DDBJ whole genome shotgun (WGS) entry which is preliminary data.</text>
</comment>
<gene>
    <name evidence="1" type="ORF">CASFOL_036433</name>
</gene>
<organism evidence="1 2">
    <name type="scientific">Castilleja foliolosa</name>
    <dbReference type="NCBI Taxonomy" id="1961234"/>
    <lineage>
        <taxon>Eukaryota</taxon>
        <taxon>Viridiplantae</taxon>
        <taxon>Streptophyta</taxon>
        <taxon>Embryophyta</taxon>
        <taxon>Tracheophyta</taxon>
        <taxon>Spermatophyta</taxon>
        <taxon>Magnoliopsida</taxon>
        <taxon>eudicotyledons</taxon>
        <taxon>Gunneridae</taxon>
        <taxon>Pentapetalae</taxon>
        <taxon>asterids</taxon>
        <taxon>lamiids</taxon>
        <taxon>Lamiales</taxon>
        <taxon>Orobanchaceae</taxon>
        <taxon>Pedicularideae</taxon>
        <taxon>Castillejinae</taxon>
        <taxon>Castilleja</taxon>
    </lineage>
</organism>
<accession>A0ABD3BX55</accession>
<reference evidence="2" key="1">
    <citation type="journal article" date="2024" name="IScience">
        <title>Strigolactones Initiate the Formation of Haustorium-like Structures in Castilleja.</title>
        <authorList>
            <person name="Buerger M."/>
            <person name="Peterson D."/>
            <person name="Chory J."/>
        </authorList>
    </citation>
    <scope>NUCLEOTIDE SEQUENCE [LARGE SCALE GENOMIC DNA]</scope>
</reference>
<keyword evidence="2" id="KW-1185">Reference proteome</keyword>
<evidence type="ECO:0000313" key="1">
    <source>
        <dbReference type="EMBL" id="KAL3621521.1"/>
    </source>
</evidence>
<evidence type="ECO:0000313" key="2">
    <source>
        <dbReference type="Proteomes" id="UP001632038"/>
    </source>
</evidence>
<dbReference type="EMBL" id="JAVIJP010000066">
    <property type="protein sequence ID" value="KAL3621521.1"/>
    <property type="molecule type" value="Genomic_DNA"/>
</dbReference>
<name>A0ABD3BX55_9LAMI</name>
<protein>
    <submittedName>
        <fullName evidence="1">Uncharacterized protein</fullName>
    </submittedName>
</protein>
<proteinExistence type="predicted"/>
<sequence length="33" mass="3688">MGSARIVADMASKKCQRFRITPSFEAERSNNAD</sequence>
<dbReference type="Proteomes" id="UP001632038">
    <property type="component" value="Unassembled WGS sequence"/>
</dbReference>